<dbReference type="InterPro" id="IPR013149">
    <property type="entry name" value="ADH-like_C"/>
</dbReference>
<evidence type="ECO:0000313" key="2">
    <source>
        <dbReference type="EMBL" id="CZT31751.1"/>
    </source>
</evidence>
<dbReference type="Gene3D" id="3.90.180.10">
    <property type="entry name" value="Medium-chain alcohol dehydrogenases, catalytic domain"/>
    <property type="match status" value="1"/>
</dbReference>
<dbReference type="SMART" id="SM00829">
    <property type="entry name" value="PKS_ER"/>
    <property type="match status" value="1"/>
</dbReference>
<accession>A0A1W7M3Z8</accession>
<dbReference type="PANTHER" id="PTHR45033:SF2">
    <property type="entry name" value="ZINC-TYPE ALCOHOL DEHYDROGENASE-LIKE PROTEIN C1773.06C"/>
    <property type="match status" value="1"/>
</dbReference>
<dbReference type="Pfam" id="PF00107">
    <property type="entry name" value="ADH_zinc_N"/>
    <property type="match status" value="1"/>
</dbReference>
<reference evidence="2" key="2">
    <citation type="journal article" date="2017" name="Antimicrob. Agents Chemother.">
        <title>New Macrolide-Lincosamide-Streptogramin B Resistance Gene erm(48) on the Novel Plasmid pJW2311 in Staphylococcus xylosus.</title>
        <authorList>
            <person name="Wipf J.R.K."/>
            <person name="Riley M.C."/>
            <person name="Kania S.A."/>
            <person name="Bemis D.A."/>
            <person name="Andreis S."/>
            <person name="Schwendener S."/>
            <person name="Perreten V."/>
        </authorList>
    </citation>
    <scope>NUCLEOTIDE SEQUENCE [LARGE SCALE GENOMIC DNA]</scope>
    <source>
        <strain evidence="2">JW2311</strain>
        <plasmid evidence="2">pJW2311</plasmid>
    </source>
</reference>
<dbReference type="AlphaFoldDB" id="A0A1W7M3Z8"/>
<dbReference type="InterPro" id="IPR013154">
    <property type="entry name" value="ADH-like_N"/>
</dbReference>
<reference evidence="2" key="1">
    <citation type="submission" date="2016-02" db="EMBL/GenBank/DDBJ databases">
        <authorList>
            <person name="Wen L."/>
            <person name="He K."/>
            <person name="Yang H."/>
        </authorList>
    </citation>
    <scope>NUCLEOTIDE SEQUENCE</scope>
    <source>
        <strain evidence="2">JW2311</strain>
        <plasmid evidence="2">pJW2311</plasmid>
    </source>
</reference>
<dbReference type="InterPro" id="IPR011032">
    <property type="entry name" value="GroES-like_sf"/>
</dbReference>
<proteinExistence type="predicted"/>
<dbReference type="GO" id="GO:0016491">
    <property type="term" value="F:oxidoreductase activity"/>
    <property type="evidence" value="ECO:0007669"/>
    <property type="project" value="InterPro"/>
</dbReference>
<dbReference type="InterPro" id="IPR052711">
    <property type="entry name" value="Zinc_ADH-like"/>
</dbReference>
<dbReference type="RefSeq" id="WP_107510987.1">
    <property type="nucleotide sequence ID" value="NZ_LT223129.1"/>
</dbReference>
<geneLocation type="plasmid" evidence="2">
    <name>pJW2311</name>
</geneLocation>
<dbReference type="SUPFAM" id="SSF51735">
    <property type="entry name" value="NAD(P)-binding Rossmann-fold domains"/>
    <property type="match status" value="1"/>
</dbReference>
<dbReference type="CDD" id="cd08276">
    <property type="entry name" value="MDR7"/>
    <property type="match status" value="1"/>
</dbReference>
<dbReference type="GeneID" id="69846744"/>
<name>A0A1W7M3Z8_STAXY</name>
<protein>
    <submittedName>
        <fullName evidence="2">Putative dehydrogenase</fullName>
    </submittedName>
</protein>
<dbReference type="SUPFAM" id="SSF50129">
    <property type="entry name" value="GroES-like"/>
    <property type="match status" value="1"/>
</dbReference>
<keyword evidence="2" id="KW-0614">Plasmid</keyword>
<dbReference type="InterPro" id="IPR020843">
    <property type="entry name" value="ER"/>
</dbReference>
<evidence type="ECO:0000259" key="1">
    <source>
        <dbReference type="SMART" id="SM00829"/>
    </source>
</evidence>
<dbReference type="Gene3D" id="3.40.50.720">
    <property type="entry name" value="NAD(P)-binding Rossmann-like Domain"/>
    <property type="match status" value="1"/>
</dbReference>
<sequence length="337" mass="36967">MKAWQLENFGLDNLKQVELEKPEIAEDQILIKVNSVSLNYRDTAIVEGIYTPELLKFPFIPVSDASGIVVEIGSKVTKFKKGDRVTSHMFTKWLDGKPKSDEQSHALGATVDGGLSEYMVLNENAAVFSPETLTDNQSSTLPVAAFVNWFSLVEYGNIKAGDKVLVQGTGGVSIFAIQIASALGAEVIATSSSDEKLEKAKELGASKVINYKTHPDWEKEVQKLTNGKGVEHIVEVVGGSSIAKSIDALAFQGHIYVIGFLENMEANVNLFALLAKQARIQGINLGHHRAFEDFNKALDQINIDPVIDTVYSFDQTKEAYEHQMEGAFGKIVIDFNK</sequence>
<dbReference type="EMBL" id="LT223129">
    <property type="protein sequence ID" value="CZT31751.1"/>
    <property type="molecule type" value="Genomic_DNA"/>
</dbReference>
<dbReference type="InterPro" id="IPR036291">
    <property type="entry name" value="NAD(P)-bd_dom_sf"/>
</dbReference>
<organism evidence="2">
    <name type="scientific">Staphylococcus xylosus</name>
    <dbReference type="NCBI Taxonomy" id="1288"/>
    <lineage>
        <taxon>Bacteria</taxon>
        <taxon>Bacillati</taxon>
        <taxon>Bacillota</taxon>
        <taxon>Bacilli</taxon>
        <taxon>Bacillales</taxon>
        <taxon>Staphylococcaceae</taxon>
        <taxon>Staphylococcus</taxon>
    </lineage>
</organism>
<dbReference type="PANTHER" id="PTHR45033">
    <property type="match status" value="1"/>
</dbReference>
<feature type="domain" description="Enoyl reductase (ER)" evidence="1">
    <location>
        <begin position="10"/>
        <end position="333"/>
    </location>
</feature>
<dbReference type="Pfam" id="PF08240">
    <property type="entry name" value="ADH_N"/>
    <property type="match status" value="1"/>
</dbReference>